<dbReference type="OrthoDB" id="7859927at2"/>
<proteinExistence type="predicted"/>
<dbReference type="Proteomes" id="UP000198825">
    <property type="component" value="Chromosome I"/>
</dbReference>
<name>A0A1H2N7P1_9ACTN</name>
<keyword evidence="3" id="KW-1185">Reference proteome</keyword>
<evidence type="ECO:0000313" key="3">
    <source>
        <dbReference type="Proteomes" id="UP000198825"/>
    </source>
</evidence>
<dbReference type="Pfam" id="PF21813">
    <property type="entry name" value="DUF6882"/>
    <property type="match status" value="1"/>
</dbReference>
<feature type="region of interest" description="Disordered" evidence="1">
    <location>
        <begin position="156"/>
        <end position="178"/>
    </location>
</feature>
<organism evidence="2 3">
    <name type="scientific">Microlunatus sagamiharensis</name>
    <dbReference type="NCBI Taxonomy" id="546874"/>
    <lineage>
        <taxon>Bacteria</taxon>
        <taxon>Bacillati</taxon>
        <taxon>Actinomycetota</taxon>
        <taxon>Actinomycetes</taxon>
        <taxon>Propionibacteriales</taxon>
        <taxon>Propionibacteriaceae</taxon>
        <taxon>Microlunatus</taxon>
    </lineage>
</organism>
<protein>
    <submittedName>
        <fullName evidence="2">Uncharacterized protein</fullName>
    </submittedName>
</protein>
<dbReference type="EMBL" id="LT629799">
    <property type="protein sequence ID" value="SDV01171.1"/>
    <property type="molecule type" value="Genomic_DNA"/>
</dbReference>
<sequence length="178" mass="18069">MWAWNNVNAFADAVVARAATVRDFGTRFGIPELTSAEVPLRGSARADAVEYAVVAGLVNGGLPHYTAEVGGGTVVAFVLDEPRAALPAPSLVTAVSVIGETLMGGAVLDHRRALEAYAELRGLGLEPAGRDAVLLGPDGRVEVRFDEEDRIVGLEGSLGAGAGAEDGTGTGAGSGAED</sequence>
<gene>
    <name evidence="2" type="ORF">SAMN04488544_3436</name>
</gene>
<dbReference type="InterPro" id="IPR049249">
    <property type="entry name" value="DUF6882"/>
</dbReference>
<dbReference type="AlphaFoldDB" id="A0A1H2N7P1"/>
<accession>A0A1H2N7P1</accession>
<reference evidence="3" key="1">
    <citation type="submission" date="2016-10" db="EMBL/GenBank/DDBJ databases">
        <authorList>
            <person name="Varghese N."/>
            <person name="Submissions S."/>
        </authorList>
    </citation>
    <scope>NUCLEOTIDE SEQUENCE [LARGE SCALE GENOMIC DNA]</scope>
    <source>
        <strain evidence="3">DSM 21743</strain>
    </source>
</reference>
<dbReference type="STRING" id="546874.SAMN04488544_3436"/>
<evidence type="ECO:0000256" key="1">
    <source>
        <dbReference type="SAM" id="MobiDB-lite"/>
    </source>
</evidence>
<evidence type="ECO:0000313" key="2">
    <source>
        <dbReference type="EMBL" id="SDV01171.1"/>
    </source>
</evidence>